<keyword evidence="4" id="KW-1185">Reference proteome</keyword>
<organism evidence="3 4">
    <name type="scientific">Cotesia glomerata</name>
    <name type="common">Lepidopteran parasitic wasp</name>
    <name type="synonym">Apanteles glomeratus</name>
    <dbReference type="NCBI Taxonomy" id="32391"/>
    <lineage>
        <taxon>Eukaryota</taxon>
        <taxon>Metazoa</taxon>
        <taxon>Ecdysozoa</taxon>
        <taxon>Arthropoda</taxon>
        <taxon>Hexapoda</taxon>
        <taxon>Insecta</taxon>
        <taxon>Pterygota</taxon>
        <taxon>Neoptera</taxon>
        <taxon>Endopterygota</taxon>
        <taxon>Hymenoptera</taxon>
        <taxon>Apocrita</taxon>
        <taxon>Ichneumonoidea</taxon>
        <taxon>Braconidae</taxon>
        <taxon>Microgastrinae</taxon>
        <taxon>Cotesia</taxon>
    </lineage>
</organism>
<feature type="region of interest" description="Disordered" evidence="1">
    <location>
        <begin position="370"/>
        <end position="411"/>
    </location>
</feature>
<keyword evidence="2" id="KW-0732">Signal</keyword>
<feature type="compositionally biased region" description="Polar residues" evidence="1">
    <location>
        <begin position="72"/>
        <end position="87"/>
    </location>
</feature>
<protein>
    <submittedName>
        <fullName evidence="3">Uncharacterized protein</fullName>
    </submittedName>
</protein>
<sequence length="411" mass="45426">MDGHVVTLTTFSAILSGLAICGAVRNTKVEAQISINMFPSSASFTTRSGRSVNPPIKLRDSDRSPARGSNLDLRTNGSDGNITNSPAKRSRGSSDNRIRLDSPGQCPNIAGLISQSITVEHQDVSHEEDSNFHRESVLHNSQTHNGEQSHCSGGSYVNVSNSVPTVIPPNNQPFNISPTAPVATIPSSNYQSSTSPIRASTSTQNCGSSTPNAPLTQRTDNLRQNDDVPDPPSARRTDNLHQNDDIPDPPLAQRTDNAHTQPLTLENLMPIFNQFEERQNALYNNILHEMQRNHNQPDNYNNIFGKPAGLPLDSLPAFDAFGRDVAILREVEDYLVYAGNLCGQINKFLAFLTQEFEHAMSKVIGNAKQRYRDRRRRRMNANPGARQRYQREVDQLFGDNPDNGDDDDNDN</sequence>
<gene>
    <name evidence="3" type="ORF">KQX54_001250</name>
</gene>
<feature type="region of interest" description="Disordered" evidence="1">
    <location>
        <begin position="42"/>
        <end position="105"/>
    </location>
</feature>
<dbReference type="AlphaFoldDB" id="A0AAV7II46"/>
<comment type="caution">
    <text evidence="3">The sequence shown here is derived from an EMBL/GenBank/DDBJ whole genome shotgun (WGS) entry which is preliminary data.</text>
</comment>
<dbReference type="EMBL" id="JAHXZJ010001120">
    <property type="protein sequence ID" value="KAH0553346.1"/>
    <property type="molecule type" value="Genomic_DNA"/>
</dbReference>
<feature type="compositionally biased region" description="Polar residues" evidence="1">
    <location>
        <begin position="185"/>
        <end position="219"/>
    </location>
</feature>
<reference evidence="3 4" key="1">
    <citation type="journal article" date="2021" name="J. Hered.">
        <title>A chromosome-level genome assembly of the parasitoid wasp, Cotesia glomerata (Hymenoptera: Braconidae).</title>
        <authorList>
            <person name="Pinto B.J."/>
            <person name="Weis J.J."/>
            <person name="Gamble T."/>
            <person name="Ode P.J."/>
            <person name="Paul R."/>
            <person name="Zaspel J.M."/>
        </authorList>
    </citation>
    <scope>NUCLEOTIDE SEQUENCE [LARGE SCALE GENOMIC DNA]</scope>
    <source>
        <strain evidence="3">CgM1</strain>
    </source>
</reference>
<evidence type="ECO:0000313" key="4">
    <source>
        <dbReference type="Proteomes" id="UP000826195"/>
    </source>
</evidence>
<feature type="chain" id="PRO_5044000837" evidence="2">
    <location>
        <begin position="24"/>
        <end position="411"/>
    </location>
</feature>
<name>A0AAV7II46_COTGL</name>
<feature type="signal peptide" evidence="2">
    <location>
        <begin position="1"/>
        <end position="23"/>
    </location>
</feature>
<feature type="compositionally biased region" description="Acidic residues" evidence="1">
    <location>
        <begin position="402"/>
        <end position="411"/>
    </location>
</feature>
<evidence type="ECO:0000256" key="2">
    <source>
        <dbReference type="SAM" id="SignalP"/>
    </source>
</evidence>
<feature type="region of interest" description="Disordered" evidence="1">
    <location>
        <begin position="185"/>
        <end position="256"/>
    </location>
</feature>
<proteinExistence type="predicted"/>
<dbReference type="Proteomes" id="UP000826195">
    <property type="component" value="Unassembled WGS sequence"/>
</dbReference>
<evidence type="ECO:0000256" key="1">
    <source>
        <dbReference type="SAM" id="MobiDB-lite"/>
    </source>
</evidence>
<feature type="compositionally biased region" description="Basic residues" evidence="1">
    <location>
        <begin position="370"/>
        <end position="379"/>
    </location>
</feature>
<feature type="compositionally biased region" description="Basic and acidic residues" evidence="1">
    <location>
        <begin position="233"/>
        <end position="244"/>
    </location>
</feature>
<feature type="compositionally biased region" description="Polar residues" evidence="1">
    <location>
        <begin position="42"/>
        <end position="51"/>
    </location>
</feature>
<accession>A0AAV7II46</accession>
<evidence type="ECO:0000313" key="3">
    <source>
        <dbReference type="EMBL" id="KAH0553346.1"/>
    </source>
</evidence>